<evidence type="ECO:0000313" key="4">
    <source>
        <dbReference type="Proteomes" id="UP000827721"/>
    </source>
</evidence>
<reference evidence="3 4" key="1">
    <citation type="submission" date="2021-02" db="EMBL/GenBank/DDBJ databases">
        <title>Plant Genome Project.</title>
        <authorList>
            <person name="Zhang R.-G."/>
        </authorList>
    </citation>
    <scope>NUCLEOTIDE SEQUENCE [LARGE SCALE GENOMIC DNA]</scope>
    <source>
        <tissue evidence="3">Leaves</tissue>
    </source>
</reference>
<sequence>MALIEDEVEKTMIVETNNNTISIKRINFKEEDVEAITQQLINQSQQISPMLNATAVIDTGYSNHMCEDKKAFSNFDESFCNTVKFGKNSTVSVMGKGGVGQLQGKGYENFIKDGVCQIQDAKLGLIAQVNMTANRMFSLYLYNTTHSCFSAKLRDMAWLWHFRYGYLNFNGLKTLQQKNMGKDDSEMDRVRLLISYNRRWEENSSSGFQYISFEMKRVKVRKDLTYEQLLVIMYTATKVDPNKCDSYIKALATGKGVSYRTIVNDDDDIDFMLHEDHHLLPHICVISIKRRVDEANV</sequence>
<dbReference type="InterPro" id="IPR054722">
    <property type="entry name" value="PolX-like_BBD"/>
</dbReference>
<evidence type="ECO:0000259" key="2">
    <source>
        <dbReference type="Pfam" id="PF22936"/>
    </source>
</evidence>
<dbReference type="Proteomes" id="UP000827721">
    <property type="component" value="Unassembled WGS sequence"/>
</dbReference>
<gene>
    <name evidence="3" type="ORF">JRO89_XS09G0121600</name>
</gene>
<evidence type="ECO:0000313" key="3">
    <source>
        <dbReference type="EMBL" id="KAH7565054.1"/>
    </source>
</evidence>
<keyword evidence="4" id="KW-1185">Reference proteome</keyword>
<dbReference type="InterPro" id="IPR025724">
    <property type="entry name" value="GAG-pre-integrase_dom"/>
</dbReference>
<evidence type="ECO:0000259" key="1">
    <source>
        <dbReference type="Pfam" id="PF13976"/>
    </source>
</evidence>
<feature type="domain" description="GAG-pre-integrase" evidence="1">
    <location>
        <begin position="143"/>
        <end position="181"/>
    </location>
</feature>
<protein>
    <submittedName>
        <fullName evidence="3">Uncharacterized protein</fullName>
    </submittedName>
</protein>
<dbReference type="Pfam" id="PF13976">
    <property type="entry name" value="gag_pre-integrs"/>
    <property type="match status" value="1"/>
</dbReference>
<accession>A0ABQ8HL43</accession>
<dbReference type="Pfam" id="PF22936">
    <property type="entry name" value="Pol_BBD"/>
    <property type="match status" value="1"/>
</dbReference>
<feature type="domain" description="Retrovirus-related Pol polyprotein from transposon TNT 1-94-like beta-barrel" evidence="2">
    <location>
        <begin position="56"/>
        <end position="127"/>
    </location>
</feature>
<name>A0ABQ8HL43_9ROSI</name>
<organism evidence="3 4">
    <name type="scientific">Xanthoceras sorbifolium</name>
    <dbReference type="NCBI Taxonomy" id="99658"/>
    <lineage>
        <taxon>Eukaryota</taxon>
        <taxon>Viridiplantae</taxon>
        <taxon>Streptophyta</taxon>
        <taxon>Embryophyta</taxon>
        <taxon>Tracheophyta</taxon>
        <taxon>Spermatophyta</taxon>
        <taxon>Magnoliopsida</taxon>
        <taxon>eudicotyledons</taxon>
        <taxon>Gunneridae</taxon>
        <taxon>Pentapetalae</taxon>
        <taxon>rosids</taxon>
        <taxon>malvids</taxon>
        <taxon>Sapindales</taxon>
        <taxon>Sapindaceae</taxon>
        <taxon>Xanthoceroideae</taxon>
        <taxon>Xanthoceras</taxon>
    </lineage>
</organism>
<comment type="caution">
    <text evidence="3">The sequence shown here is derived from an EMBL/GenBank/DDBJ whole genome shotgun (WGS) entry which is preliminary data.</text>
</comment>
<dbReference type="EMBL" id="JAFEMO010000009">
    <property type="protein sequence ID" value="KAH7565054.1"/>
    <property type="molecule type" value="Genomic_DNA"/>
</dbReference>
<proteinExistence type="predicted"/>